<name>A0A926IM72_9FIRM</name>
<gene>
    <name evidence="1" type="ORF">H8707_14185</name>
</gene>
<evidence type="ECO:0000313" key="1">
    <source>
        <dbReference type="EMBL" id="MBC8589363.1"/>
    </source>
</evidence>
<organism evidence="1 2">
    <name type="scientific">Paratissierella segnis</name>
    <dbReference type="NCBI Taxonomy" id="2763679"/>
    <lineage>
        <taxon>Bacteria</taxon>
        <taxon>Bacillati</taxon>
        <taxon>Bacillota</taxon>
        <taxon>Tissierellia</taxon>
        <taxon>Tissierellales</taxon>
        <taxon>Tissierellaceae</taxon>
        <taxon>Paratissierella</taxon>
    </lineage>
</organism>
<sequence length="52" mass="5984">MKCFADTEKGCSALTKKQCDDCSFFKTQEQVNQENKLIQERLIQIGRVKGDE</sequence>
<accession>A0A926IM72</accession>
<keyword evidence="2" id="KW-1185">Reference proteome</keyword>
<dbReference type="AlphaFoldDB" id="A0A926IM72"/>
<dbReference type="RefSeq" id="WP_262430832.1">
    <property type="nucleotide sequence ID" value="NZ_JACRTG010000034.1"/>
</dbReference>
<dbReference type="EMBL" id="JACRTG010000034">
    <property type="protein sequence ID" value="MBC8589363.1"/>
    <property type="molecule type" value="Genomic_DNA"/>
</dbReference>
<comment type="caution">
    <text evidence="1">The sequence shown here is derived from an EMBL/GenBank/DDBJ whole genome shotgun (WGS) entry which is preliminary data.</text>
</comment>
<evidence type="ECO:0000313" key="2">
    <source>
        <dbReference type="Proteomes" id="UP000601171"/>
    </source>
</evidence>
<protein>
    <submittedName>
        <fullName evidence="1">Uncharacterized protein</fullName>
    </submittedName>
</protein>
<dbReference type="Proteomes" id="UP000601171">
    <property type="component" value="Unassembled WGS sequence"/>
</dbReference>
<reference evidence="1" key="1">
    <citation type="submission" date="2020-08" db="EMBL/GenBank/DDBJ databases">
        <title>Genome public.</title>
        <authorList>
            <person name="Liu C."/>
            <person name="Sun Q."/>
        </authorList>
    </citation>
    <scope>NUCLEOTIDE SEQUENCE</scope>
    <source>
        <strain evidence="1">BX21</strain>
    </source>
</reference>
<proteinExistence type="predicted"/>